<organism evidence="1 2">
    <name type="scientific">Hyalomma asiaticum</name>
    <name type="common">Tick</name>
    <dbReference type="NCBI Taxonomy" id="266040"/>
    <lineage>
        <taxon>Eukaryota</taxon>
        <taxon>Metazoa</taxon>
        <taxon>Ecdysozoa</taxon>
        <taxon>Arthropoda</taxon>
        <taxon>Chelicerata</taxon>
        <taxon>Arachnida</taxon>
        <taxon>Acari</taxon>
        <taxon>Parasitiformes</taxon>
        <taxon>Ixodida</taxon>
        <taxon>Ixodoidea</taxon>
        <taxon>Ixodidae</taxon>
        <taxon>Hyalomminae</taxon>
        <taxon>Hyalomma</taxon>
    </lineage>
</organism>
<protein>
    <submittedName>
        <fullName evidence="1">Uncharacterized protein</fullName>
    </submittedName>
</protein>
<evidence type="ECO:0000313" key="1">
    <source>
        <dbReference type="EMBL" id="KAH6923889.1"/>
    </source>
</evidence>
<reference evidence="1" key="1">
    <citation type="submission" date="2020-05" db="EMBL/GenBank/DDBJ databases">
        <title>Large-scale comparative analyses of tick genomes elucidate their genetic diversity and vector capacities.</title>
        <authorList>
            <person name="Jia N."/>
            <person name="Wang J."/>
            <person name="Shi W."/>
            <person name="Du L."/>
            <person name="Sun Y."/>
            <person name="Zhan W."/>
            <person name="Jiang J."/>
            <person name="Wang Q."/>
            <person name="Zhang B."/>
            <person name="Ji P."/>
            <person name="Sakyi L.B."/>
            <person name="Cui X."/>
            <person name="Yuan T."/>
            <person name="Jiang B."/>
            <person name="Yang W."/>
            <person name="Lam T.T.-Y."/>
            <person name="Chang Q."/>
            <person name="Ding S."/>
            <person name="Wang X."/>
            <person name="Zhu J."/>
            <person name="Ruan X."/>
            <person name="Zhao L."/>
            <person name="Wei J."/>
            <person name="Que T."/>
            <person name="Du C."/>
            <person name="Cheng J."/>
            <person name="Dai P."/>
            <person name="Han X."/>
            <person name="Huang E."/>
            <person name="Gao Y."/>
            <person name="Liu J."/>
            <person name="Shao H."/>
            <person name="Ye R."/>
            <person name="Li L."/>
            <person name="Wei W."/>
            <person name="Wang X."/>
            <person name="Wang C."/>
            <person name="Yang T."/>
            <person name="Huo Q."/>
            <person name="Li W."/>
            <person name="Guo W."/>
            <person name="Chen H."/>
            <person name="Zhou L."/>
            <person name="Ni X."/>
            <person name="Tian J."/>
            <person name="Zhou Y."/>
            <person name="Sheng Y."/>
            <person name="Liu T."/>
            <person name="Pan Y."/>
            <person name="Xia L."/>
            <person name="Li J."/>
            <person name="Zhao F."/>
            <person name="Cao W."/>
        </authorList>
    </citation>
    <scope>NUCLEOTIDE SEQUENCE</scope>
    <source>
        <strain evidence="1">Hyas-2018</strain>
    </source>
</reference>
<proteinExistence type="predicted"/>
<name>A0ACB7RTP9_HYAAI</name>
<sequence length="574" mass="63082">MPQPQSKENSSSTGASPSQQRASSNAPNKPAAEAESESTTAESPSPSPVREIVLVLRPPPPADQTQAQDQAGSQGGDREGDQTPEDEKFCVQLWMLWAAMTCPLVLCLWLFLVPYMVNNNATMLPPAMPTFRGPASVTSVMGTVSINLPPNVPPACLKPVSLPAISVPLSILPDPVPGPSRQPVRPFFCLYNNTAVLLSRNYSDVRVSYDYTLEVLPFDLCHYVIYWSVTIANGNVTSRLPVFDQQHGLYHLRNVTDSLGFSSVKILLALGGYPEDGPHFSILGHDPVTLNRLTANVIYAMRSFRLDGVAVHWVDPGSTCRGPDDHGIVAALLRMLRQAFDSNALSHVIVTAMLDGREPVERLLSTSKDVVDYFFLTDPRLLANMSRSFYDICATFSDNIVGTINHYISSVPGLRQTQICVAEPVAFFAFDGDIDVTTKQFSPQQGLGYRRAPIYESCNRMRFCRQVTSSHSCISHFAKYGNRPNSTTLQEATAYFTELGYTLEARLRARSPSSTGGEPCTFATLIEYDNYAGQCGIGYNRHLLLRHLYFGSLGQRLSNGSIEDAARPYRSSTC</sequence>
<dbReference type="Proteomes" id="UP000821845">
    <property type="component" value="Chromosome 8"/>
</dbReference>
<evidence type="ECO:0000313" key="2">
    <source>
        <dbReference type="Proteomes" id="UP000821845"/>
    </source>
</evidence>
<dbReference type="EMBL" id="CM023488">
    <property type="protein sequence ID" value="KAH6923889.1"/>
    <property type="molecule type" value="Genomic_DNA"/>
</dbReference>
<comment type="caution">
    <text evidence="1">The sequence shown here is derived from an EMBL/GenBank/DDBJ whole genome shotgun (WGS) entry which is preliminary data.</text>
</comment>
<keyword evidence="2" id="KW-1185">Reference proteome</keyword>
<accession>A0ACB7RTP9</accession>
<gene>
    <name evidence="1" type="ORF">HPB50_008416</name>
</gene>